<dbReference type="AlphaFoldDB" id="A0A0D5LKR3"/>
<keyword evidence="2" id="KW-1185">Reference proteome</keyword>
<dbReference type="Proteomes" id="UP000032611">
    <property type="component" value="Chromosome"/>
</dbReference>
<reference evidence="1 2" key="1">
    <citation type="journal article" date="2015" name="Genome Announc.">
        <title>Complete genome sequence of Martelella endophytica YC6887, which has antifungal activity associated with a halophyte.</title>
        <authorList>
            <person name="Khan A."/>
            <person name="Khan H."/>
            <person name="Chung E.J."/>
            <person name="Hossain M.T."/>
            <person name="Chung Y.R."/>
        </authorList>
    </citation>
    <scope>NUCLEOTIDE SEQUENCE [LARGE SCALE GENOMIC DNA]</scope>
    <source>
        <strain evidence="1">YC6887</strain>
    </source>
</reference>
<gene>
    <name evidence="1" type="ORF">TM49_02165</name>
</gene>
<dbReference type="Pfam" id="PF06299">
    <property type="entry name" value="DUF1045"/>
    <property type="match status" value="1"/>
</dbReference>
<dbReference type="HOGENOM" id="CLU_074099_0_0_5"/>
<evidence type="ECO:0000313" key="2">
    <source>
        <dbReference type="Proteomes" id="UP000032611"/>
    </source>
</evidence>
<name>A0A0D5LKR3_MAREN</name>
<dbReference type="KEGG" id="mey:TM49_02165"/>
<dbReference type="InterPro" id="IPR009389">
    <property type="entry name" value="DUF1045"/>
</dbReference>
<dbReference type="PIRSF" id="PIRSF033328">
    <property type="entry name" value="Phest_Mll4975"/>
    <property type="match status" value="1"/>
</dbReference>
<protein>
    <recommendedName>
        <fullName evidence="3">DUF1045 domain-containing protein</fullName>
    </recommendedName>
</protein>
<dbReference type="RefSeq" id="WP_045679341.1">
    <property type="nucleotide sequence ID" value="NZ_CP010803.1"/>
</dbReference>
<dbReference type="OrthoDB" id="4954742at2"/>
<dbReference type="PATRIC" id="fig|1486262.3.peg.448"/>
<evidence type="ECO:0000313" key="1">
    <source>
        <dbReference type="EMBL" id="AJY44756.1"/>
    </source>
</evidence>
<dbReference type="STRING" id="1486262.TM49_02165"/>
<evidence type="ECO:0008006" key="3">
    <source>
        <dbReference type="Google" id="ProtNLM"/>
    </source>
</evidence>
<dbReference type="EMBL" id="CP010803">
    <property type="protein sequence ID" value="AJY44756.1"/>
    <property type="molecule type" value="Genomic_DNA"/>
</dbReference>
<organism evidence="1 2">
    <name type="scientific">Martelella endophytica</name>
    <dbReference type="NCBI Taxonomy" id="1486262"/>
    <lineage>
        <taxon>Bacteria</taxon>
        <taxon>Pseudomonadati</taxon>
        <taxon>Pseudomonadota</taxon>
        <taxon>Alphaproteobacteria</taxon>
        <taxon>Hyphomicrobiales</taxon>
        <taxon>Aurantimonadaceae</taxon>
        <taxon>Martelella</taxon>
    </lineage>
</organism>
<sequence>MSPDQKRYAISFTPAPGDALAIVGANWIGRNAFSGASIDPPMIGGLYLAEIAYHTAVPRRYGFQAPLKGPFHLADGMSEAMLLNEMMRFATLVHPFTLPRMKVVRRREALAFAPVLPVPAMDALAAAVVDEFDHFRARLGEDELERRDSGDLTPIQFANLHRWGEPDVMAAFSFHMPLSGPLSSSDTERFERALDEFFGPILAEPVEVDNIALFIEEEPGAPFLVHSLHPMGALPARRSA</sequence>
<accession>A0A0D5LKR3</accession>
<proteinExistence type="predicted"/>